<evidence type="ECO:0000256" key="15">
    <source>
        <dbReference type="ARBA" id="ARBA00023180"/>
    </source>
</evidence>
<evidence type="ECO:0000256" key="9">
    <source>
        <dbReference type="ARBA" id="ARBA00022827"/>
    </source>
</evidence>
<feature type="transmembrane region" description="Helical" evidence="20">
    <location>
        <begin position="659"/>
        <end position="683"/>
    </location>
</feature>
<dbReference type="PROSITE" id="PS51384">
    <property type="entry name" value="FAD_FR"/>
    <property type="match status" value="1"/>
</dbReference>
<keyword evidence="5" id="KW-0285">Flavoprotein</keyword>
<comment type="subcellular location">
    <subcellularLocation>
        <location evidence="1">Apical cell membrane</location>
        <topology evidence="1">Multi-pass membrane protein</topology>
    </subcellularLocation>
</comment>
<feature type="transmembrane region" description="Helical" evidence="20">
    <location>
        <begin position="1268"/>
        <end position="1291"/>
    </location>
</feature>
<dbReference type="GO" id="GO:0042554">
    <property type="term" value="P:superoxide anion generation"/>
    <property type="evidence" value="ECO:0007669"/>
    <property type="project" value="TreeGrafter"/>
</dbReference>
<evidence type="ECO:0000256" key="12">
    <source>
        <dbReference type="ARBA" id="ARBA00022989"/>
    </source>
</evidence>
<dbReference type="PANTHER" id="PTHR11972:SF208">
    <property type="entry name" value="DUAL OXIDASE-LIKE PROTEIN"/>
    <property type="match status" value="1"/>
</dbReference>
<dbReference type="InterPro" id="IPR017938">
    <property type="entry name" value="Riboflavin_synthase-like_b-brl"/>
</dbReference>
<evidence type="ECO:0000256" key="11">
    <source>
        <dbReference type="ARBA" id="ARBA00022857"/>
    </source>
</evidence>
<gene>
    <name evidence="24" type="primary">Duox2</name>
    <name evidence="24" type="ORF">CDAR_313331</name>
</gene>
<evidence type="ECO:0000256" key="1">
    <source>
        <dbReference type="ARBA" id="ARBA00004424"/>
    </source>
</evidence>
<feature type="signal peptide" evidence="21">
    <location>
        <begin position="1"/>
        <end position="18"/>
    </location>
</feature>
<evidence type="ECO:0000313" key="25">
    <source>
        <dbReference type="Proteomes" id="UP001054837"/>
    </source>
</evidence>
<dbReference type="EMBL" id="BPLQ01007708">
    <property type="protein sequence ID" value="GIY31674.1"/>
    <property type="molecule type" value="Genomic_DNA"/>
</dbReference>
<comment type="catalytic activity">
    <reaction evidence="17">
        <text>NADH + O2 + H(+) = H2O2 + NAD(+)</text>
        <dbReference type="Rhea" id="RHEA:11264"/>
        <dbReference type="ChEBI" id="CHEBI:15378"/>
        <dbReference type="ChEBI" id="CHEBI:15379"/>
        <dbReference type="ChEBI" id="CHEBI:16240"/>
        <dbReference type="ChEBI" id="CHEBI:57540"/>
        <dbReference type="ChEBI" id="CHEBI:57945"/>
        <dbReference type="EC" id="1.6.3.1"/>
    </reaction>
</comment>
<dbReference type="InterPro" id="IPR002048">
    <property type="entry name" value="EF_hand_dom"/>
</dbReference>
<dbReference type="InterPro" id="IPR037120">
    <property type="entry name" value="Haem_peroxidase_sf_animal"/>
</dbReference>
<dbReference type="InterPro" id="IPR011992">
    <property type="entry name" value="EF-hand-dom_pair"/>
</dbReference>
<dbReference type="InterPro" id="IPR013130">
    <property type="entry name" value="Fe3_Rdtase_TM_dom"/>
</dbReference>
<dbReference type="PANTHER" id="PTHR11972">
    <property type="entry name" value="NADPH OXIDASE"/>
    <property type="match status" value="1"/>
</dbReference>
<feature type="transmembrane region" description="Helical" evidence="20">
    <location>
        <begin position="1223"/>
        <end position="1247"/>
    </location>
</feature>
<accession>A0AAV4SFD1</accession>
<dbReference type="Pfam" id="PF13833">
    <property type="entry name" value="EF-hand_8"/>
    <property type="match status" value="1"/>
</dbReference>
<evidence type="ECO:0000256" key="20">
    <source>
        <dbReference type="SAM" id="Phobius"/>
    </source>
</evidence>
<feature type="transmembrane region" description="Helical" evidence="20">
    <location>
        <begin position="1118"/>
        <end position="1143"/>
    </location>
</feature>
<feature type="domain" description="FAD-binding FR-type" evidence="23">
    <location>
        <begin position="1308"/>
        <end position="1413"/>
    </location>
</feature>
<keyword evidence="19" id="KW-0408">Iron</keyword>
<keyword evidence="9" id="KW-0274">FAD</keyword>
<dbReference type="GO" id="GO:0020037">
    <property type="term" value="F:heme binding"/>
    <property type="evidence" value="ECO:0007669"/>
    <property type="project" value="InterPro"/>
</dbReference>
<evidence type="ECO:0000256" key="14">
    <source>
        <dbReference type="ARBA" id="ARBA00023136"/>
    </source>
</evidence>
<evidence type="ECO:0000256" key="19">
    <source>
        <dbReference type="PIRSR" id="PIRSR619791-2"/>
    </source>
</evidence>
<evidence type="ECO:0000256" key="21">
    <source>
        <dbReference type="SAM" id="SignalP"/>
    </source>
</evidence>
<keyword evidence="14 20" id="KW-0472">Membrane</keyword>
<dbReference type="PRINTS" id="PR00457">
    <property type="entry name" value="ANPEROXIDASE"/>
</dbReference>
<dbReference type="GO" id="GO:0006979">
    <property type="term" value="P:response to oxidative stress"/>
    <property type="evidence" value="ECO:0007669"/>
    <property type="project" value="InterPro"/>
</dbReference>
<dbReference type="InterPro" id="IPR010255">
    <property type="entry name" value="Haem_peroxidase_sf"/>
</dbReference>
<keyword evidence="8" id="KW-0677">Repeat</keyword>
<evidence type="ECO:0000256" key="6">
    <source>
        <dbReference type="ARBA" id="ARBA00022692"/>
    </source>
</evidence>
<evidence type="ECO:0000256" key="17">
    <source>
        <dbReference type="ARBA" id="ARBA00047455"/>
    </source>
</evidence>
<evidence type="ECO:0000256" key="18">
    <source>
        <dbReference type="ARBA" id="ARBA00048762"/>
    </source>
</evidence>
<dbReference type="GO" id="GO:0042744">
    <property type="term" value="P:hydrogen peroxide catabolic process"/>
    <property type="evidence" value="ECO:0007669"/>
    <property type="project" value="UniProtKB-KW"/>
</dbReference>
<dbReference type="GO" id="GO:0016324">
    <property type="term" value="C:apical plasma membrane"/>
    <property type="evidence" value="ECO:0007669"/>
    <property type="project" value="UniProtKB-SubCell"/>
</dbReference>
<dbReference type="SUPFAM" id="SSF63380">
    <property type="entry name" value="Riboflavin synthase domain-like"/>
    <property type="match status" value="1"/>
</dbReference>
<dbReference type="EC" id="1.6.3.1" evidence="3"/>
<dbReference type="Gene3D" id="1.10.640.10">
    <property type="entry name" value="Haem peroxidase domain superfamily, animal type"/>
    <property type="match status" value="1"/>
</dbReference>
<comment type="caution">
    <text evidence="24">The sequence shown here is derived from an EMBL/GenBank/DDBJ whole genome shotgun (WGS) entry which is preliminary data.</text>
</comment>
<evidence type="ECO:0000256" key="16">
    <source>
        <dbReference type="ARBA" id="ARBA00023324"/>
    </source>
</evidence>
<dbReference type="SUPFAM" id="SSF52343">
    <property type="entry name" value="Ferredoxin reductase-like, C-terminal NADP-linked domain"/>
    <property type="match status" value="1"/>
</dbReference>
<dbReference type="Pfam" id="PF03098">
    <property type="entry name" value="An_peroxidase"/>
    <property type="match status" value="1"/>
</dbReference>
<dbReference type="PROSITE" id="PS00018">
    <property type="entry name" value="EF_HAND_1"/>
    <property type="match status" value="2"/>
</dbReference>
<keyword evidence="13" id="KW-0560">Oxidoreductase</keyword>
<dbReference type="GO" id="GO:0009886">
    <property type="term" value="P:post-embryonic animal morphogenesis"/>
    <property type="evidence" value="ECO:0007669"/>
    <property type="project" value="UniProtKB-ARBA"/>
</dbReference>
<dbReference type="Gene3D" id="2.40.30.10">
    <property type="entry name" value="Translation factors"/>
    <property type="match status" value="1"/>
</dbReference>
<dbReference type="InterPro" id="IPR050369">
    <property type="entry name" value="RBOH/FRE"/>
</dbReference>
<feature type="transmembrane region" description="Helical" evidence="20">
    <location>
        <begin position="1173"/>
        <end position="1193"/>
    </location>
</feature>
<name>A0AAV4SFD1_9ARAC</name>
<evidence type="ECO:0000256" key="13">
    <source>
        <dbReference type="ARBA" id="ARBA00023002"/>
    </source>
</evidence>
<dbReference type="InterPro" id="IPR017927">
    <property type="entry name" value="FAD-bd_FR_type"/>
</dbReference>
<evidence type="ECO:0000256" key="7">
    <source>
        <dbReference type="ARBA" id="ARBA00022723"/>
    </source>
</evidence>
<dbReference type="GO" id="GO:0005509">
    <property type="term" value="F:calcium ion binding"/>
    <property type="evidence" value="ECO:0007669"/>
    <property type="project" value="InterPro"/>
</dbReference>
<dbReference type="Gene3D" id="1.10.238.10">
    <property type="entry name" value="EF-hand"/>
    <property type="match status" value="1"/>
</dbReference>
<dbReference type="Pfam" id="PF08022">
    <property type="entry name" value="FAD_binding_8"/>
    <property type="match status" value="1"/>
</dbReference>
<evidence type="ECO:0000256" key="4">
    <source>
        <dbReference type="ARBA" id="ARBA00022559"/>
    </source>
</evidence>
<evidence type="ECO:0000313" key="24">
    <source>
        <dbReference type="EMBL" id="GIY31674.1"/>
    </source>
</evidence>
<feature type="chain" id="PRO_5043640993" description="NAD(P)H oxidase (H2O2-forming)" evidence="21">
    <location>
        <begin position="19"/>
        <end position="1588"/>
    </location>
</feature>
<dbReference type="InterPro" id="IPR013121">
    <property type="entry name" value="Fe_red_NAD-bd_6"/>
</dbReference>
<dbReference type="Pfam" id="PF08030">
    <property type="entry name" value="NAD_binding_6"/>
    <property type="match status" value="1"/>
</dbReference>
<dbReference type="GO" id="GO:0004601">
    <property type="term" value="F:peroxidase activity"/>
    <property type="evidence" value="ECO:0007669"/>
    <property type="project" value="UniProtKB-KW"/>
</dbReference>
<feature type="domain" description="EF-hand" evidence="22">
    <location>
        <begin position="882"/>
        <end position="917"/>
    </location>
</feature>
<comment type="catalytic activity">
    <reaction evidence="18">
        <text>NADPH + O2 + H(+) = H2O2 + NADP(+)</text>
        <dbReference type="Rhea" id="RHEA:11260"/>
        <dbReference type="ChEBI" id="CHEBI:15378"/>
        <dbReference type="ChEBI" id="CHEBI:15379"/>
        <dbReference type="ChEBI" id="CHEBI:16240"/>
        <dbReference type="ChEBI" id="CHEBI:57783"/>
        <dbReference type="ChEBI" id="CHEBI:58349"/>
        <dbReference type="EC" id="1.6.3.1"/>
    </reaction>
</comment>
<dbReference type="GO" id="GO:0043020">
    <property type="term" value="C:NADPH oxidase complex"/>
    <property type="evidence" value="ECO:0007669"/>
    <property type="project" value="TreeGrafter"/>
</dbReference>
<evidence type="ECO:0000256" key="2">
    <source>
        <dbReference type="ARBA" id="ARBA00005644"/>
    </source>
</evidence>
<dbReference type="FunFam" id="2.40.30.10:FF:000059">
    <property type="entry name" value="dual oxidase isoform X1"/>
    <property type="match status" value="1"/>
</dbReference>
<protein>
    <recommendedName>
        <fullName evidence="3">NAD(P)H oxidase (H2O2-forming)</fullName>
        <ecNumber evidence="3">1.6.3.1</ecNumber>
    </recommendedName>
</protein>
<dbReference type="Proteomes" id="UP001054837">
    <property type="component" value="Unassembled WGS sequence"/>
</dbReference>
<feature type="transmembrane region" description="Helical" evidence="20">
    <location>
        <begin position="1085"/>
        <end position="1106"/>
    </location>
</feature>
<keyword evidence="7 19" id="KW-0479">Metal-binding</keyword>
<dbReference type="SFLD" id="SFLDG01169">
    <property type="entry name" value="NADPH_oxidase_subgroup_(NOX)"/>
    <property type="match status" value="1"/>
</dbReference>
<evidence type="ECO:0000259" key="22">
    <source>
        <dbReference type="PROSITE" id="PS50222"/>
    </source>
</evidence>
<dbReference type="Pfam" id="PF01794">
    <property type="entry name" value="Ferric_reduct"/>
    <property type="match status" value="1"/>
</dbReference>
<proteinExistence type="inferred from homology"/>
<keyword evidence="15" id="KW-0325">Glycoprotein</keyword>
<dbReference type="GO" id="GO:0016174">
    <property type="term" value="F:NAD(P)H oxidase H2O2-forming activity"/>
    <property type="evidence" value="ECO:0007669"/>
    <property type="project" value="UniProtKB-EC"/>
</dbReference>
<dbReference type="SUPFAM" id="SSF48113">
    <property type="entry name" value="Heme-dependent peroxidases"/>
    <property type="match status" value="1"/>
</dbReference>
<keyword evidence="19" id="KW-0349">Heme</keyword>
<dbReference type="GO" id="GO:0042303">
    <property type="term" value="P:molting cycle"/>
    <property type="evidence" value="ECO:0007669"/>
    <property type="project" value="UniProtKB-ARBA"/>
</dbReference>
<comment type="similarity">
    <text evidence="2">In the N-terminal section; belongs to the peroxidase family.</text>
</comment>
<dbReference type="FunFam" id="3.40.50.80:FF:000020">
    <property type="entry name" value="Dual oxidase 1"/>
    <property type="match status" value="1"/>
</dbReference>
<evidence type="ECO:0000256" key="3">
    <source>
        <dbReference type="ARBA" id="ARBA00012698"/>
    </source>
</evidence>
<evidence type="ECO:0000256" key="8">
    <source>
        <dbReference type="ARBA" id="ARBA00022737"/>
    </source>
</evidence>
<dbReference type="Pfam" id="PF13202">
    <property type="entry name" value="EF-hand_5"/>
    <property type="match status" value="1"/>
</dbReference>
<dbReference type="SUPFAM" id="SSF47473">
    <property type="entry name" value="EF-hand"/>
    <property type="match status" value="1"/>
</dbReference>
<organism evidence="24 25">
    <name type="scientific">Caerostris darwini</name>
    <dbReference type="NCBI Taxonomy" id="1538125"/>
    <lineage>
        <taxon>Eukaryota</taxon>
        <taxon>Metazoa</taxon>
        <taxon>Ecdysozoa</taxon>
        <taxon>Arthropoda</taxon>
        <taxon>Chelicerata</taxon>
        <taxon>Arachnida</taxon>
        <taxon>Araneae</taxon>
        <taxon>Araneomorphae</taxon>
        <taxon>Entelegynae</taxon>
        <taxon>Araneoidea</taxon>
        <taxon>Araneidae</taxon>
        <taxon>Caerostris</taxon>
    </lineage>
</organism>
<evidence type="ECO:0000256" key="5">
    <source>
        <dbReference type="ARBA" id="ARBA00022630"/>
    </source>
</evidence>
<keyword evidence="6 20" id="KW-0812">Transmembrane</keyword>
<dbReference type="PROSITE" id="PS50222">
    <property type="entry name" value="EF_HAND_2"/>
    <property type="match status" value="2"/>
</dbReference>
<keyword evidence="25" id="KW-1185">Reference proteome</keyword>
<dbReference type="GO" id="GO:0042742">
    <property type="term" value="P:defense response to bacterium"/>
    <property type="evidence" value="ECO:0007669"/>
    <property type="project" value="UniProtKB-ARBA"/>
</dbReference>
<feature type="domain" description="EF-hand" evidence="22">
    <location>
        <begin position="918"/>
        <end position="953"/>
    </location>
</feature>
<dbReference type="InterPro" id="IPR019791">
    <property type="entry name" value="Haem_peroxidase_animal"/>
</dbReference>
<dbReference type="GO" id="GO:0042335">
    <property type="term" value="P:cuticle development"/>
    <property type="evidence" value="ECO:0007669"/>
    <property type="project" value="UniProtKB-ARBA"/>
</dbReference>
<dbReference type="Gene3D" id="3.40.50.80">
    <property type="entry name" value="Nucleotide-binding domain of ferredoxin-NADP reductase (FNR) module"/>
    <property type="match status" value="1"/>
</dbReference>
<dbReference type="InterPro" id="IPR039261">
    <property type="entry name" value="FNR_nucleotide-bd"/>
</dbReference>
<evidence type="ECO:0000256" key="10">
    <source>
        <dbReference type="ARBA" id="ARBA00022837"/>
    </source>
</evidence>
<reference evidence="24 25" key="1">
    <citation type="submission" date="2021-06" db="EMBL/GenBank/DDBJ databases">
        <title>Caerostris darwini draft genome.</title>
        <authorList>
            <person name="Kono N."/>
            <person name="Arakawa K."/>
        </authorList>
    </citation>
    <scope>NUCLEOTIDE SEQUENCE [LARGE SCALE GENOMIC DNA]</scope>
</reference>
<dbReference type="CDD" id="cd00051">
    <property type="entry name" value="EFh"/>
    <property type="match status" value="1"/>
</dbReference>
<feature type="binding site" description="axial binding residue" evidence="19">
    <location>
        <position position="368"/>
    </location>
    <ligand>
        <name>heme b</name>
        <dbReference type="ChEBI" id="CHEBI:60344"/>
    </ligand>
    <ligandPart>
        <name>Fe</name>
        <dbReference type="ChEBI" id="CHEBI:18248"/>
    </ligandPart>
</feature>
<keyword evidence="12 20" id="KW-1133">Transmembrane helix</keyword>
<dbReference type="GO" id="GO:0016175">
    <property type="term" value="F:superoxide-generating NAD(P)H oxidase activity"/>
    <property type="evidence" value="ECO:0007669"/>
    <property type="project" value="UniProtKB-ARBA"/>
</dbReference>
<keyword evidence="10" id="KW-0106">Calcium</keyword>
<keyword evidence="21" id="KW-0732">Signal</keyword>
<keyword evidence="11" id="KW-0521">NADP</keyword>
<keyword evidence="16" id="KW-0376">Hydrogen peroxide</keyword>
<dbReference type="SFLD" id="SFLDG01168">
    <property type="entry name" value="Ferric_reductase_subgroup_(FRE"/>
    <property type="match status" value="1"/>
</dbReference>
<sequence length="1588" mass="183653">MEILKVALIFLLFKLHSCQDETNAEYFANENESEIFEKKRELHMRNAFIKEWLLWDKVVGEHEYQTYDGWFNNPWHSSLGSSESSLIRLLPSAYQGGVHQPTNRSKANPLEVSSRLFHEIRCNDNNKSYSNTGKNVFMVFFGQFVTEEILNTRRPSCPPNYFNMRLPDGHDYLKTGRKTVPFIRSRYEKKSGKSSNNPRKQLNGATAWIDGSAIYGSTRSETETLRAYKNGLLKSIDKEGLYPITNDGYLSYLSPARDIEESKKKTKHFRVGNTLAHENPFILTMNIIFHRWHNALANTLCTENENWDDEKCFNEARRWVIATLQNIIVNDWLPAFLGEELPEYIRYDPSIDPSISNSFQSAAMRFGHTLVPPAIYRRIRPNICETDLIRLCDSYYNALETVKNVSIESLIFGMALQAAEAEDISIVDDLRKFLHGPPEFTRQDLAAINIQRGRDHGLPGYGRARKFLLPLENLENFNFTEMALFYPHYKEIIENVLPEFYSSVDDVDLFVGGLLEADEGLGPVFKEIVKEQFKRIRDGDRFWFQNTENGFFTKHQINQIKDTHMYDIILTVTQNINMDPDALQPDVFRLPHDQDEKNASIVCLSHLIPYQCKPYGDETTCYALPTVADESMHCPSSVVAPICKNSEPETYDYFTGSGAAYTLSFLFLFLFIIGCVIALFILVKMRKKAILNLRQSVKQQRKNFSDENSCIGTEWMGRREGTRDVIINFLTEKKLLTISLLNKQMLRSIDLKHVQVVEVHVSTASHLQYVLVRISREYDIVLKFEIPEEKEIFIEKLETFLGRIGIGRQRYESSATQMLKTAITKAHRQKQLEKFFRVVFAQAFSIEHDRNELSDIDCNQLKDIVNMELTAHEFAEALSLRPDALFVKQMFDLIDADANGYISFREFLNVIVIFAKGSPEDKTKLMFDMYDIDHSGKLSRLEFSDMIRSLLELANQSLSPSQLDDLIASMFTSAGLQQKQEITFSDFTHILADHREELGYVQLSFNIGDGFKTTTVQMSRKSMAFRAEETVLRAYSVVGAENLTTPKRPETCLRVETKPNLYEKDPTKQKVNKIIRFIENYRPHIFWTTLYTLVILGIFIDKAYYYSVEAEHNGLRRIAGYGVTVTRGAASAMMFAFSTILLTMCRNTITFLRETFFHKYVPFDAAITFHKYIAFWGLFFSLFHIIGHAINFYHVGTQTVSDLQCLFPNFHLNSQNPPRFPYWLIQTITGITGVFLVIVLSLMYVFAVQFARRHVFNAFWKTHNLYPILYILIILHGVGQLIQLPIFYYYFLGPCVLFTIDRLISISRKKVEIPVVKAELLPSGVTHLEFKRPNNFEYKSGQWIRIACLPLNANEFHPFTISSAPHEENLSLHIRAVGPWTTNLRKIYDPNNLQRHALPKIYLDGPYGEGHQDWFRYDVSVLVGGGIGITPFASILKDIVFKSSLKHKIFCKKLYFIWVTRSQKQFEWMIDIIREVEDNDVNGLVDVHIFITQFYEKFDLRTTMLYICERHFQRVCGRSLFTGLHSKTHFGRPDFEVFLDSLRSEHSDVSKIAVFSCGPPLMTRSVQTSCEELNKHEGAIFVHHYENF</sequence>
<dbReference type="PROSITE" id="PS50292">
    <property type="entry name" value="PEROXIDASE_3"/>
    <property type="match status" value="1"/>
</dbReference>
<keyword evidence="4" id="KW-0575">Peroxidase</keyword>
<evidence type="ECO:0000259" key="23">
    <source>
        <dbReference type="PROSITE" id="PS51384"/>
    </source>
</evidence>
<dbReference type="SFLD" id="SFLDS00052">
    <property type="entry name" value="Ferric_Reductase_Domain"/>
    <property type="match status" value="1"/>
</dbReference>
<dbReference type="SMART" id="SM00054">
    <property type="entry name" value="EFh"/>
    <property type="match status" value="2"/>
</dbReference>
<dbReference type="CDD" id="cd06186">
    <property type="entry name" value="NOX_Duox_like_FAD_NADP"/>
    <property type="match status" value="1"/>
</dbReference>
<dbReference type="InterPro" id="IPR018247">
    <property type="entry name" value="EF_Hand_1_Ca_BS"/>
</dbReference>
<dbReference type="InterPro" id="IPR013112">
    <property type="entry name" value="FAD-bd_8"/>
</dbReference>